<evidence type="ECO:0000313" key="4">
    <source>
        <dbReference type="EMBL" id="GLX82842.1"/>
    </source>
</evidence>
<dbReference type="PANTHER" id="PTHR14289:SF16">
    <property type="entry name" value="POLYMERASE DELTA-INTERACTING PROTEIN 2"/>
    <property type="match status" value="1"/>
</dbReference>
<name>A0ABQ6H3Z7_9GAMM</name>
<dbReference type="PROSITE" id="PS51087">
    <property type="entry name" value="APAG"/>
    <property type="match status" value="1"/>
</dbReference>
<accession>A0ABQ6H3Z7</accession>
<evidence type="ECO:0000256" key="2">
    <source>
        <dbReference type="HAMAP-Rule" id="MF_00791"/>
    </source>
</evidence>
<gene>
    <name evidence="2 4" type="primary">apaG</name>
    <name evidence="4" type="ORF">theurythT_22940</name>
</gene>
<evidence type="ECO:0000256" key="1">
    <source>
        <dbReference type="ARBA" id="ARBA00017693"/>
    </source>
</evidence>
<evidence type="ECO:0000259" key="3">
    <source>
        <dbReference type="PROSITE" id="PS51087"/>
    </source>
</evidence>
<reference evidence="4 5" key="1">
    <citation type="submission" date="2023-03" db="EMBL/GenBank/DDBJ databases">
        <title>Draft genome sequence of Thalassotalea eurytherma JCM 18482T.</title>
        <authorList>
            <person name="Sawabe T."/>
        </authorList>
    </citation>
    <scope>NUCLEOTIDE SEQUENCE [LARGE SCALE GENOMIC DNA]</scope>
    <source>
        <strain evidence="4 5">JCM 18482</strain>
    </source>
</reference>
<sequence length="128" mass="14377">MLDMETTTWIDVQVDAEFLPEQSLTSEDRYMFQYTITITNRGEHSSQLLSRSWLITDSIGETNTVEGDGVVGQQPILQPNQSYTYTSGCILKSPLGTMEGFYVFIQEDGTKVKAPIKVFTLAMPNIIN</sequence>
<dbReference type="EMBL" id="BSSU01000011">
    <property type="protein sequence ID" value="GLX82842.1"/>
    <property type="molecule type" value="Genomic_DNA"/>
</dbReference>
<dbReference type="HAMAP" id="MF_00791">
    <property type="entry name" value="ApaG"/>
    <property type="match status" value="1"/>
</dbReference>
<dbReference type="Gene3D" id="2.60.40.1470">
    <property type="entry name" value="ApaG domain"/>
    <property type="match status" value="1"/>
</dbReference>
<organism evidence="4 5">
    <name type="scientific">Thalassotalea eurytherma</name>
    <dbReference type="NCBI Taxonomy" id="1144278"/>
    <lineage>
        <taxon>Bacteria</taxon>
        <taxon>Pseudomonadati</taxon>
        <taxon>Pseudomonadota</taxon>
        <taxon>Gammaproteobacteria</taxon>
        <taxon>Alteromonadales</taxon>
        <taxon>Colwelliaceae</taxon>
        <taxon>Thalassotalea</taxon>
    </lineage>
</organism>
<dbReference type="SUPFAM" id="SSF110069">
    <property type="entry name" value="ApaG-like"/>
    <property type="match status" value="1"/>
</dbReference>
<comment type="caution">
    <text evidence="4">The sequence shown here is derived from an EMBL/GenBank/DDBJ whole genome shotgun (WGS) entry which is preliminary data.</text>
</comment>
<feature type="domain" description="ApaG" evidence="3">
    <location>
        <begin position="4"/>
        <end position="128"/>
    </location>
</feature>
<keyword evidence="5" id="KW-1185">Reference proteome</keyword>
<dbReference type="PANTHER" id="PTHR14289">
    <property type="entry name" value="F-BOX ONLY PROTEIN 3"/>
    <property type="match status" value="1"/>
</dbReference>
<dbReference type="InterPro" id="IPR007474">
    <property type="entry name" value="ApaG_domain"/>
</dbReference>
<dbReference type="NCBIfam" id="NF003967">
    <property type="entry name" value="PRK05461.1"/>
    <property type="match status" value="1"/>
</dbReference>
<proteinExistence type="inferred from homology"/>
<evidence type="ECO:0000313" key="5">
    <source>
        <dbReference type="Proteomes" id="UP001157133"/>
    </source>
</evidence>
<dbReference type="InterPro" id="IPR023065">
    <property type="entry name" value="Uncharacterised_ApaG"/>
</dbReference>
<dbReference type="Pfam" id="PF04379">
    <property type="entry name" value="DUF525"/>
    <property type="match status" value="1"/>
</dbReference>
<dbReference type="InterPro" id="IPR036767">
    <property type="entry name" value="ApaG_sf"/>
</dbReference>
<protein>
    <recommendedName>
        <fullName evidence="1 2">Protein ApaG</fullName>
    </recommendedName>
</protein>
<dbReference type="Proteomes" id="UP001157133">
    <property type="component" value="Unassembled WGS sequence"/>
</dbReference>